<dbReference type="SUPFAM" id="SSF52402">
    <property type="entry name" value="Adenine nucleotide alpha hydrolases-like"/>
    <property type="match status" value="2"/>
</dbReference>
<protein>
    <submittedName>
        <fullName evidence="1">Universal stress protein</fullName>
    </submittedName>
</protein>
<proteinExistence type="predicted"/>
<dbReference type="RefSeq" id="WP_200487670.1">
    <property type="nucleotide sequence ID" value="NZ_JAEPIV010000048.1"/>
</dbReference>
<dbReference type="Gene3D" id="3.40.50.12370">
    <property type="match status" value="1"/>
</dbReference>
<comment type="caution">
    <text evidence="1">The sequence shown here is derived from an EMBL/GenBank/DDBJ whole genome shotgun (WGS) entry which is preliminary data.</text>
</comment>
<name>A0ABS1I8D5_9PROT</name>
<organism evidence="1 2">
    <name type="scientific">Azospirillum aestuarii</name>
    <dbReference type="NCBI Taxonomy" id="2802052"/>
    <lineage>
        <taxon>Bacteria</taxon>
        <taxon>Pseudomonadati</taxon>
        <taxon>Pseudomonadota</taxon>
        <taxon>Alphaproteobacteria</taxon>
        <taxon>Rhodospirillales</taxon>
        <taxon>Azospirillaceae</taxon>
        <taxon>Azospirillum</taxon>
    </lineage>
</organism>
<reference evidence="1 2" key="1">
    <citation type="submission" date="2021-01" db="EMBL/GenBank/DDBJ databases">
        <title>Azospirillum sp. YIM DDC1 draft genome.</title>
        <authorList>
            <person name="Wang Y.-X."/>
        </authorList>
    </citation>
    <scope>NUCLEOTIDE SEQUENCE [LARGE SCALE GENOMIC DNA]</scope>
    <source>
        <strain evidence="1 2">YIM DDC1</strain>
    </source>
</reference>
<sequence length="314" mass="33644">MTDFSNLDLDATINQFEAAASAQRMEVPGLTVRRMLLALDGSNQDRAVLELGRAVATRLGCAVLVTYAYEQSTPDSEKDRYLAEHAMALGRAGRIEAAHARAPGGGRAFRQILDLSKAHGCDLSMFPSPYLEDFQDVGGSSVGTTTDVLVHRRSNPLLVVRKPAENVRDRLERVVLPLNLLSERGAEAAAWALGLTPSDGTIHLLAVVDEEMLDAVRHLVGQSFRAAEVDEASLAGLGRPDVAGLVAVIQRRASEANVDCRVTVRHGPLIQTVAAFANGEPGLLVVGCGDDCAASDYQRTLGLLRESRNPVLMV</sequence>
<evidence type="ECO:0000313" key="2">
    <source>
        <dbReference type="Proteomes" id="UP000654452"/>
    </source>
</evidence>
<dbReference type="InterPro" id="IPR014729">
    <property type="entry name" value="Rossmann-like_a/b/a_fold"/>
</dbReference>
<accession>A0ABS1I8D5</accession>
<dbReference type="Proteomes" id="UP000654452">
    <property type="component" value="Unassembled WGS sequence"/>
</dbReference>
<evidence type="ECO:0000313" key="1">
    <source>
        <dbReference type="EMBL" id="MBK4723298.1"/>
    </source>
</evidence>
<dbReference type="EMBL" id="JAEPIV010000048">
    <property type="protein sequence ID" value="MBK4723298.1"/>
    <property type="molecule type" value="Genomic_DNA"/>
</dbReference>
<dbReference type="Gene3D" id="3.40.50.620">
    <property type="entry name" value="HUPs"/>
    <property type="match status" value="1"/>
</dbReference>
<gene>
    <name evidence="1" type="ORF">JJL56_31080</name>
</gene>
<keyword evidence="2" id="KW-1185">Reference proteome</keyword>